<evidence type="ECO:0000256" key="10">
    <source>
        <dbReference type="ARBA" id="ARBA00054606"/>
    </source>
</evidence>
<protein>
    <recommendedName>
        <fullName evidence="11">Serine hydroxymethyltransferase</fullName>
        <shortName evidence="11">SHMT</shortName>
        <shortName evidence="11">Serine methylase</shortName>
        <ecNumber evidence="11">2.1.2.1</ecNumber>
    </recommendedName>
</protein>
<dbReference type="PIRSF" id="PIRSF000412">
    <property type="entry name" value="SHMT"/>
    <property type="match status" value="1"/>
</dbReference>
<dbReference type="InterPro" id="IPR049943">
    <property type="entry name" value="Ser_HO-MeTrfase-like"/>
</dbReference>
<dbReference type="UniPathway" id="UPA00193"/>
<keyword evidence="15" id="KW-1185">Reference proteome</keyword>
<dbReference type="EMBL" id="PUFI01000014">
    <property type="protein sequence ID" value="TDG68274.1"/>
    <property type="molecule type" value="Genomic_DNA"/>
</dbReference>
<comment type="function">
    <text evidence="10">Catalyzes the reversible interconversion of serine and glycine with tetrahydrofolate (THF) serving as the one-carbon carrier. This reaction serves as the major source of one-carbon groups required for the biosynthesis of purines, thymidylate, methionine, and other important biomolecules. Also exhibits THF-independent aldolase activity toward beta-hydroxyamino acids, producing glycine and aldehydes, via a retro-aldol mechanism. Thus, is able to catalyze the cleavage of L-allo-threonine.</text>
</comment>
<evidence type="ECO:0000256" key="11">
    <source>
        <dbReference type="HAMAP-Rule" id="MF_00051"/>
    </source>
</evidence>
<dbReference type="RefSeq" id="WP_133264448.1">
    <property type="nucleotide sequence ID" value="NZ_JAGYGP010000001.1"/>
</dbReference>
<dbReference type="Pfam" id="PF00464">
    <property type="entry name" value="SHMT"/>
    <property type="match status" value="1"/>
</dbReference>
<dbReference type="EC" id="2.1.2.1" evidence="11"/>
<evidence type="ECO:0000313" key="15">
    <source>
        <dbReference type="Proteomes" id="UP000295681"/>
    </source>
</evidence>
<reference evidence="14 15" key="1">
    <citation type="journal article" date="2019" name="Appl. Microbiol. Biotechnol.">
        <title>Uncovering carbohydrate metabolism through a genotype-phenotype association study of 56 lactic acid bacteria genomes.</title>
        <authorList>
            <person name="Buron-Moles G."/>
            <person name="Chailyan A."/>
            <person name="Dolejs I."/>
            <person name="Forster J."/>
            <person name="Miks M.H."/>
        </authorList>
    </citation>
    <scope>NUCLEOTIDE SEQUENCE [LARGE SCALE GENOMIC DNA]</scope>
    <source>
        <strain evidence="14 15">ATCC 700006</strain>
    </source>
</reference>
<dbReference type="InterPro" id="IPR001085">
    <property type="entry name" value="Ser_HO-MeTrfase"/>
</dbReference>
<dbReference type="InterPro" id="IPR015421">
    <property type="entry name" value="PyrdxlP-dep_Trfase_major"/>
</dbReference>
<feature type="site" description="Plays an important role in substrate specificity" evidence="11">
    <location>
        <position position="224"/>
    </location>
</feature>
<dbReference type="AlphaFoldDB" id="A0A4R5N9S0"/>
<dbReference type="PROSITE" id="PS00096">
    <property type="entry name" value="SHMT"/>
    <property type="match status" value="1"/>
</dbReference>
<keyword evidence="6 11" id="KW-0554">One-carbon metabolism</keyword>
<feature type="modified residue" description="N6-(pyridoxal phosphate)lysine" evidence="11 12">
    <location>
        <position position="225"/>
    </location>
</feature>
<dbReference type="PANTHER" id="PTHR11680">
    <property type="entry name" value="SERINE HYDROXYMETHYLTRANSFERASE"/>
    <property type="match status" value="1"/>
</dbReference>
<evidence type="ECO:0000256" key="12">
    <source>
        <dbReference type="PIRSR" id="PIRSR000412-50"/>
    </source>
</evidence>
<evidence type="ECO:0000259" key="13">
    <source>
        <dbReference type="Pfam" id="PF00464"/>
    </source>
</evidence>
<sequence>MSYQEQDAIVWSAIQQESARQNRTIELIASENFASQAVRAAQGSRLTNKYAEGYPYKRYYGGTEYVDVIEQTAMERLQELFGAEYVNVQPHSGSQANAAVYMAFLEPGDKILGMGLDAGGHLTHGAKVSFSGKMYESFSYGLDPETELLDYDAILQQAKEVQPKMIVAGASAYSRIIDFNKFREIADEVGAYLMVDMAHIAGLVTAGLHPNPVGIADVVTSTTHKTLRGPRGGIILSQEKYAKKINSAIFPGSQGGPLEHVIAAKAIAFGEALQPSFKDYAAQVIRNAQAMADEFNKTDDIRVVTGGTDNHLFNLDLTQTGLNGKQTQELLDSVSITTNKEALPNEKLSPFVTSGIRIGTPAITTRGFNEEDAREVARLIAEAIHHADDATVLAQVKKSAEKLAMAHLFN</sequence>
<evidence type="ECO:0000256" key="8">
    <source>
        <dbReference type="ARBA" id="ARBA00022679"/>
    </source>
</evidence>
<evidence type="ECO:0000256" key="5">
    <source>
        <dbReference type="ARBA" id="ARBA00022490"/>
    </source>
</evidence>
<evidence type="ECO:0000256" key="9">
    <source>
        <dbReference type="ARBA" id="ARBA00022898"/>
    </source>
</evidence>
<evidence type="ECO:0000256" key="2">
    <source>
        <dbReference type="ARBA" id="ARBA00004496"/>
    </source>
</evidence>
<dbReference type="GO" id="GO:0030170">
    <property type="term" value="F:pyridoxal phosphate binding"/>
    <property type="evidence" value="ECO:0007669"/>
    <property type="project" value="UniProtKB-UniRule"/>
</dbReference>
<feature type="binding site" evidence="11">
    <location>
        <position position="116"/>
    </location>
    <ligand>
        <name>(6S)-5,6,7,8-tetrahydrofolate</name>
        <dbReference type="ChEBI" id="CHEBI:57453"/>
    </ligand>
</feature>
<name>A0A4R5N9S0_9LACO</name>
<gene>
    <name evidence="11" type="primary">glyA</name>
    <name evidence="14" type="ORF">C5L23_000580</name>
</gene>
<keyword evidence="5 11" id="KW-0963">Cytoplasm</keyword>
<evidence type="ECO:0000256" key="3">
    <source>
        <dbReference type="ARBA" id="ARBA00006376"/>
    </source>
</evidence>
<comment type="caution">
    <text evidence="14">The sequence shown here is derived from an EMBL/GenBank/DDBJ whole genome shotgun (WGS) entry which is preliminary data.</text>
</comment>
<dbReference type="STRING" id="907931.GCA_000165675_00453"/>
<dbReference type="NCBIfam" id="NF000586">
    <property type="entry name" value="PRK00011.1"/>
    <property type="match status" value="1"/>
</dbReference>
<evidence type="ECO:0000256" key="7">
    <source>
        <dbReference type="ARBA" id="ARBA00022605"/>
    </source>
</evidence>
<accession>A0A4R5N9S0</accession>
<dbReference type="UniPathway" id="UPA00288">
    <property type="reaction ID" value="UER01023"/>
</dbReference>
<keyword evidence="9 11" id="KW-0663">Pyridoxal phosphate</keyword>
<evidence type="ECO:0000256" key="6">
    <source>
        <dbReference type="ARBA" id="ARBA00022563"/>
    </source>
</evidence>
<feature type="binding site" evidence="11">
    <location>
        <begin position="120"/>
        <end position="122"/>
    </location>
    <ligand>
        <name>(6S)-5,6,7,8-tetrahydrofolate</name>
        <dbReference type="ChEBI" id="CHEBI:57453"/>
    </ligand>
</feature>
<comment type="pathway">
    <text evidence="11">Amino-acid biosynthesis; glycine biosynthesis; glycine from L-serine: step 1/1.</text>
</comment>
<dbReference type="InterPro" id="IPR039429">
    <property type="entry name" value="SHMT-like_dom"/>
</dbReference>
<dbReference type="InterPro" id="IPR015422">
    <property type="entry name" value="PyrdxlP-dep_Trfase_small"/>
</dbReference>
<dbReference type="FunFam" id="3.40.640.10:FF:000001">
    <property type="entry name" value="Serine hydroxymethyltransferase"/>
    <property type="match status" value="1"/>
</dbReference>
<dbReference type="GO" id="GO:0005829">
    <property type="term" value="C:cytosol"/>
    <property type="evidence" value="ECO:0007669"/>
    <property type="project" value="TreeGrafter"/>
</dbReference>
<feature type="binding site" evidence="11">
    <location>
        <begin position="349"/>
        <end position="351"/>
    </location>
    <ligand>
        <name>(6S)-5,6,7,8-tetrahydrofolate</name>
        <dbReference type="ChEBI" id="CHEBI:57453"/>
    </ligand>
</feature>
<comment type="catalytic activity">
    <reaction evidence="11">
        <text>(6R)-5,10-methylene-5,6,7,8-tetrahydrofolate + glycine + H2O = (6S)-5,6,7,8-tetrahydrofolate + L-serine</text>
        <dbReference type="Rhea" id="RHEA:15481"/>
        <dbReference type="ChEBI" id="CHEBI:15377"/>
        <dbReference type="ChEBI" id="CHEBI:15636"/>
        <dbReference type="ChEBI" id="CHEBI:33384"/>
        <dbReference type="ChEBI" id="CHEBI:57305"/>
        <dbReference type="ChEBI" id="CHEBI:57453"/>
        <dbReference type="EC" id="2.1.2.1"/>
    </reaction>
</comment>
<dbReference type="SUPFAM" id="SSF53383">
    <property type="entry name" value="PLP-dependent transferases"/>
    <property type="match status" value="1"/>
</dbReference>
<keyword evidence="7 11" id="KW-0028">Amino-acid biosynthesis</keyword>
<dbReference type="GO" id="GO:0019264">
    <property type="term" value="P:glycine biosynthetic process from serine"/>
    <property type="evidence" value="ECO:0007669"/>
    <property type="project" value="UniProtKB-UniRule"/>
</dbReference>
<feature type="binding site" evidence="11">
    <location>
        <position position="239"/>
    </location>
    <ligand>
        <name>(6S)-5,6,7,8-tetrahydrofolate</name>
        <dbReference type="ChEBI" id="CHEBI:57453"/>
    </ligand>
</feature>
<feature type="domain" description="Serine hydroxymethyltransferase-like" evidence="13">
    <location>
        <begin position="4"/>
        <end position="380"/>
    </location>
</feature>
<dbReference type="Proteomes" id="UP000295681">
    <property type="component" value="Unassembled WGS sequence"/>
</dbReference>
<dbReference type="GO" id="GO:0035999">
    <property type="term" value="P:tetrahydrofolate interconversion"/>
    <property type="evidence" value="ECO:0007669"/>
    <property type="project" value="UniProtKB-UniRule"/>
</dbReference>
<dbReference type="CDD" id="cd00378">
    <property type="entry name" value="SHMT"/>
    <property type="match status" value="1"/>
</dbReference>
<comment type="similarity">
    <text evidence="3 11">Belongs to the SHMT family.</text>
</comment>
<dbReference type="InterPro" id="IPR019798">
    <property type="entry name" value="Ser_HO-MeTrfase_PLP_BS"/>
</dbReference>
<evidence type="ECO:0000313" key="14">
    <source>
        <dbReference type="EMBL" id="TDG68274.1"/>
    </source>
</evidence>
<dbReference type="GO" id="GO:0004372">
    <property type="term" value="F:glycine hydroxymethyltransferase activity"/>
    <property type="evidence" value="ECO:0007669"/>
    <property type="project" value="UniProtKB-UniRule"/>
</dbReference>
<comment type="subcellular location">
    <subcellularLocation>
        <location evidence="2 11">Cytoplasm</location>
    </subcellularLocation>
</comment>
<dbReference type="Gene3D" id="3.40.640.10">
    <property type="entry name" value="Type I PLP-dependent aspartate aminotransferase-like (Major domain)"/>
    <property type="match status" value="1"/>
</dbReference>
<dbReference type="Gene3D" id="3.90.1150.10">
    <property type="entry name" value="Aspartate Aminotransferase, domain 1"/>
    <property type="match status" value="1"/>
</dbReference>
<keyword evidence="8 11" id="KW-0808">Transferase</keyword>
<dbReference type="PANTHER" id="PTHR11680:SF35">
    <property type="entry name" value="SERINE HYDROXYMETHYLTRANSFERASE 1"/>
    <property type="match status" value="1"/>
</dbReference>
<comment type="cofactor">
    <cofactor evidence="1 11 12">
        <name>pyridoxal 5'-phosphate</name>
        <dbReference type="ChEBI" id="CHEBI:597326"/>
    </cofactor>
</comment>
<organism evidence="14 15">
    <name type="scientific">Leuconostoc fallax</name>
    <dbReference type="NCBI Taxonomy" id="1251"/>
    <lineage>
        <taxon>Bacteria</taxon>
        <taxon>Bacillati</taxon>
        <taxon>Bacillota</taxon>
        <taxon>Bacilli</taxon>
        <taxon>Lactobacillales</taxon>
        <taxon>Lactobacillaceae</taxon>
        <taxon>Leuconostoc</taxon>
    </lineage>
</organism>
<evidence type="ECO:0000256" key="1">
    <source>
        <dbReference type="ARBA" id="ARBA00001933"/>
    </source>
</evidence>
<proteinExistence type="inferred from homology"/>
<dbReference type="InterPro" id="IPR015424">
    <property type="entry name" value="PyrdxlP-dep_Trfase"/>
</dbReference>
<comment type="pathway">
    <text evidence="11">One-carbon metabolism; tetrahydrofolate interconversion.</text>
</comment>
<dbReference type="HAMAP" id="MF_00051">
    <property type="entry name" value="SHMT"/>
    <property type="match status" value="1"/>
</dbReference>
<evidence type="ECO:0000256" key="4">
    <source>
        <dbReference type="ARBA" id="ARBA00011738"/>
    </source>
</evidence>
<comment type="subunit">
    <text evidence="4 11">Homodimer.</text>
</comment>